<reference evidence="1" key="1">
    <citation type="journal article" date="2020" name="Stud. Mycol.">
        <title>101 Dothideomycetes genomes: a test case for predicting lifestyles and emergence of pathogens.</title>
        <authorList>
            <person name="Haridas S."/>
            <person name="Albert R."/>
            <person name="Binder M."/>
            <person name="Bloem J."/>
            <person name="Labutti K."/>
            <person name="Salamov A."/>
            <person name="Andreopoulos B."/>
            <person name="Baker S."/>
            <person name="Barry K."/>
            <person name="Bills G."/>
            <person name="Bluhm B."/>
            <person name="Cannon C."/>
            <person name="Castanera R."/>
            <person name="Culley D."/>
            <person name="Daum C."/>
            <person name="Ezra D."/>
            <person name="Gonzalez J."/>
            <person name="Henrissat B."/>
            <person name="Kuo A."/>
            <person name="Liang C."/>
            <person name="Lipzen A."/>
            <person name="Lutzoni F."/>
            <person name="Magnuson J."/>
            <person name="Mondo S."/>
            <person name="Nolan M."/>
            <person name="Ohm R."/>
            <person name="Pangilinan J."/>
            <person name="Park H.-J."/>
            <person name="Ramirez L."/>
            <person name="Alfaro M."/>
            <person name="Sun H."/>
            <person name="Tritt A."/>
            <person name="Yoshinaga Y."/>
            <person name="Zwiers L.-H."/>
            <person name="Turgeon B."/>
            <person name="Goodwin S."/>
            <person name="Spatafora J."/>
            <person name="Crous P."/>
            <person name="Grigoriev I."/>
        </authorList>
    </citation>
    <scope>NUCLEOTIDE SEQUENCE</scope>
    <source>
        <strain evidence="1">CBS 113818</strain>
    </source>
</reference>
<organism evidence="1 2">
    <name type="scientific">Ophiobolus disseminans</name>
    <dbReference type="NCBI Taxonomy" id="1469910"/>
    <lineage>
        <taxon>Eukaryota</taxon>
        <taxon>Fungi</taxon>
        <taxon>Dikarya</taxon>
        <taxon>Ascomycota</taxon>
        <taxon>Pezizomycotina</taxon>
        <taxon>Dothideomycetes</taxon>
        <taxon>Pleosporomycetidae</taxon>
        <taxon>Pleosporales</taxon>
        <taxon>Pleosporineae</taxon>
        <taxon>Phaeosphaeriaceae</taxon>
        <taxon>Ophiobolus</taxon>
    </lineage>
</organism>
<keyword evidence="2" id="KW-1185">Reference proteome</keyword>
<evidence type="ECO:0000313" key="1">
    <source>
        <dbReference type="EMBL" id="KAF2830981.1"/>
    </source>
</evidence>
<evidence type="ECO:0000313" key="2">
    <source>
        <dbReference type="Proteomes" id="UP000799424"/>
    </source>
</evidence>
<name>A0A6A7ACD7_9PLEO</name>
<dbReference type="OrthoDB" id="5351220at2759"/>
<proteinExistence type="predicted"/>
<gene>
    <name evidence="1" type="ORF">CC86DRAFT_377906</name>
</gene>
<accession>A0A6A7ACD7</accession>
<dbReference type="AlphaFoldDB" id="A0A6A7ACD7"/>
<protein>
    <submittedName>
        <fullName evidence="1">Uncharacterized protein</fullName>
    </submittedName>
</protein>
<dbReference type="EMBL" id="MU006218">
    <property type="protein sequence ID" value="KAF2830981.1"/>
    <property type="molecule type" value="Genomic_DNA"/>
</dbReference>
<dbReference type="Proteomes" id="UP000799424">
    <property type="component" value="Unassembled WGS sequence"/>
</dbReference>
<sequence length="149" mass="17163">MASTIDNRVKYRIGSPLLPILPVVTRPVDVYSRWHSESEPLDKHITITTLAPYTNDSGTTWPNAVRDIRQYLDQSNIHLAIEIIATPLWRGLESFPFTSDPYQWNDVLLPSIRALQEGRQWISLDMVYQEDVEQSDIRQPTIVISAREC</sequence>